<dbReference type="GO" id="GO:0000724">
    <property type="term" value="P:double-strand break repair via homologous recombination"/>
    <property type="evidence" value="ECO:0007669"/>
    <property type="project" value="UniProtKB-ARBA"/>
</dbReference>
<evidence type="ECO:0000256" key="6">
    <source>
        <dbReference type="ARBA" id="ARBA00059338"/>
    </source>
</evidence>
<dbReference type="FunCoup" id="A0A6P8J3Z6">
    <property type="interactions" value="62"/>
</dbReference>
<dbReference type="OrthoDB" id="255837at2759"/>
<keyword evidence="8" id="KW-1185">Reference proteome</keyword>
<dbReference type="Gene3D" id="1.20.5.170">
    <property type="match status" value="1"/>
</dbReference>
<name>A0A6P8J3Z6_ACTTE</name>
<keyword evidence="4" id="KW-0234">DNA repair</keyword>
<dbReference type="GeneID" id="116308132"/>
<evidence type="ECO:0000256" key="2">
    <source>
        <dbReference type="ARBA" id="ARBA00019825"/>
    </source>
</evidence>
<dbReference type="Pfam" id="PF07061">
    <property type="entry name" value="Swi5"/>
    <property type="match status" value="1"/>
</dbReference>
<dbReference type="RefSeq" id="XP_031574367.1">
    <property type="nucleotide sequence ID" value="XM_031718507.1"/>
</dbReference>
<reference evidence="9" key="1">
    <citation type="submission" date="2025-08" db="UniProtKB">
        <authorList>
            <consortium name="RefSeq"/>
        </authorList>
    </citation>
    <scope>IDENTIFICATION</scope>
    <source>
        <tissue evidence="9">Tentacle</tissue>
    </source>
</reference>
<proteinExistence type="inferred from homology"/>
<evidence type="ECO:0000256" key="3">
    <source>
        <dbReference type="ARBA" id="ARBA00022763"/>
    </source>
</evidence>
<evidence type="ECO:0000256" key="1">
    <source>
        <dbReference type="ARBA" id="ARBA00008060"/>
    </source>
</evidence>
<protein>
    <recommendedName>
        <fullName evidence="2">DNA repair protein SWI5 homolog</fullName>
    </recommendedName>
    <alternativeName>
        <fullName evidence="5">Protein SAE3 homolog</fullName>
    </alternativeName>
</protein>
<feature type="compositionally biased region" description="Polar residues" evidence="7">
    <location>
        <begin position="7"/>
        <end position="25"/>
    </location>
</feature>
<sequence>MTDSRARSSTNQQSSPEESGANASPRSPHVKLLRTPRSGMRTSTKLRQAFKSPFRPKQTESSPPPLNPEEEKKSIKEKIKSIEEEIAELQKEYDVSELQDHIDKLHEYNDIKDAGQLILGRLAEIKGKTTKQMYEEFGLDIND</sequence>
<evidence type="ECO:0000313" key="8">
    <source>
        <dbReference type="Proteomes" id="UP000515163"/>
    </source>
</evidence>
<dbReference type="FunFam" id="1.20.5.170:FF:000056">
    <property type="entry name" value="DNA repair protein SWI5 homolog"/>
    <property type="match status" value="1"/>
</dbReference>
<dbReference type="InterPro" id="IPR010760">
    <property type="entry name" value="DNA-repair_Swi5"/>
</dbReference>
<dbReference type="GO" id="GO:0032798">
    <property type="term" value="C:Swi5-Sfr1 complex"/>
    <property type="evidence" value="ECO:0007669"/>
    <property type="project" value="TreeGrafter"/>
</dbReference>
<evidence type="ECO:0000313" key="9">
    <source>
        <dbReference type="RefSeq" id="XP_031574367.1"/>
    </source>
</evidence>
<organism evidence="8 9">
    <name type="scientific">Actinia tenebrosa</name>
    <name type="common">Australian red waratah sea anemone</name>
    <dbReference type="NCBI Taxonomy" id="6105"/>
    <lineage>
        <taxon>Eukaryota</taxon>
        <taxon>Metazoa</taxon>
        <taxon>Cnidaria</taxon>
        <taxon>Anthozoa</taxon>
        <taxon>Hexacorallia</taxon>
        <taxon>Actiniaria</taxon>
        <taxon>Actiniidae</taxon>
        <taxon>Actinia</taxon>
    </lineage>
</organism>
<dbReference type="KEGG" id="aten:116308132"/>
<evidence type="ECO:0000256" key="5">
    <source>
        <dbReference type="ARBA" id="ARBA00030081"/>
    </source>
</evidence>
<gene>
    <name evidence="9" type="primary">LOC116308132</name>
</gene>
<feature type="region of interest" description="Disordered" evidence="7">
    <location>
        <begin position="1"/>
        <end position="75"/>
    </location>
</feature>
<evidence type="ECO:0000256" key="4">
    <source>
        <dbReference type="ARBA" id="ARBA00023204"/>
    </source>
</evidence>
<dbReference type="InParanoid" id="A0A6P8J3Z6"/>
<accession>A0A6P8J3Z6</accession>
<dbReference type="AlphaFoldDB" id="A0A6P8J3Z6"/>
<dbReference type="PANTHER" id="PTHR28529">
    <property type="entry name" value="DNA REPAIR PROTEIN SWI5 HOMOLOG"/>
    <property type="match status" value="1"/>
</dbReference>
<dbReference type="PANTHER" id="PTHR28529:SF2">
    <property type="entry name" value="DNA REPAIR PROTEIN SWI5 HOMOLOG"/>
    <property type="match status" value="1"/>
</dbReference>
<keyword evidence="3" id="KW-0227">DNA damage</keyword>
<comment type="function">
    <text evidence="6">Component of the SWI5-SFR1 complex, a complex required for double-strand break repair via homologous recombination.</text>
</comment>
<evidence type="ECO:0000256" key="7">
    <source>
        <dbReference type="SAM" id="MobiDB-lite"/>
    </source>
</evidence>
<dbReference type="GO" id="GO:0034974">
    <property type="term" value="C:Swi5-Swi2 complex"/>
    <property type="evidence" value="ECO:0007669"/>
    <property type="project" value="TreeGrafter"/>
</dbReference>
<comment type="similarity">
    <text evidence="1">Belongs to the SWI5/SAE3 family.</text>
</comment>
<dbReference type="Proteomes" id="UP000515163">
    <property type="component" value="Unplaced"/>
</dbReference>